<dbReference type="CDD" id="cd07938">
    <property type="entry name" value="DRE_TIM_HMGL"/>
    <property type="match status" value="1"/>
</dbReference>
<evidence type="ECO:0000313" key="8">
    <source>
        <dbReference type="EMBL" id="SEE39529.1"/>
    </source>
</evidence>
<dbReference type="GO" id="GO:0006552">
    <property type="term" value="P:L-leucine catabolic process"/>
    <property type="evidence" value="ECO:0007669"/>
    <property type="project" value="TreeGrafter"/>
</dbReference>
<dbReference type="Proteomes" id="UP000183208">
    <property type="component" value="Unassembled WGS sequence"/>
</dbReference>
<protein>
    <recommendedName>
        <fullName evidence="3">hydroxymethylglutaryl-CoA lyase</fullName>
        <ecNumber evidence="3">4.1.3.4</ecNumber>
    </recommendedName>
</protein>
<evidence type="ECO:0000313" key="9">
    <source>
        <dbReference type="Proteomes" id="UP000183208"/>
    </source>
</evidence>
<organism evidence="8 9">
    <name type="scientific">Bradyrhizobium lablabi</name>
    <dbReference type="NCBI Taxonomy" id="722472"/>
    <lineage>
        <taxon>Bacteria</taxon>
        <taxon>Pseudomonadati</taxon>
        <taxon>Pseudomonadota</taxon>
        <taxon>Alphaproteobacteria</taxon>
        <taxon>Hyphomicrobiales</taxon>
        <taxon>Nitrobacteraceae</taxon>
        <taxon>Bradyrhizobium</taxon>
    </lineage>
</organism>
<accession>A0A1H5IH44</accession>
<feature type="region of interest" description="Disordered" evidence="6">
    <location>
        <begin position="315"/>
        <end position="334"/>
    </location>
</feature>
<evidence type="ECO:0000256" key="5">
    <source>
        <dbReference type="ARBA" id="ARBA00023239"/>
    </source>
</evidence>
<reference evidence="8 9" key="1">
    <citation type="submission" date="2016-10" db="EMBL/GenBank/DDBJ databases">
        <authorList>
            <person name="de Groot N.N."/>
        </authorList>
    </citation>
    <scope>NUCLEOTIDE SEQUENCE [LARGE SCALE GENOMIC DNA]</scope>
    <source>
        <strain evidence="8 9">GAS522</strain>
    </source>
</reference>
<dbReference type="InterPro" id="IPR000891">
    <property type="entry name" value="PYR_CT"/>
</dbReference>
<dbReference type="PANTHER" id="PTHR42738">
    <property type="entry name" value="HYDROXYMETHYLGLUTARYL-COA LYASE"/>
    <property type="match status" value="1"/>
</dbReference>
<sequence>MSDAVRIVEVGPRDGLQNEKTPVSVADRIAFIEALIGAGLREVEVGAFVSPKAIPQMVGSDAVLRGVSHHRDCELPVLVPNEKGYEASQAAGARLIAVFAAASESFSRANINCSIAESIERFKPVVARAKADGVRVRGYISTVLGCPYEGEIKPQAVVDVARVLWDLGCYEISLGDTIGVGTPLKARQLLRAVAGDVPMAKLAMHFHDTYGQALANLYAGMEEGCRVLDSAAGGLGGCPYAPGATGNVATEDVVYMLEGMGIRTGVDMPKLLAAINVVSGLIGRAPVSRVASAPPIFPRPGPSPDRAVWSISPGRSTAAVPRPSSTARTAACPRSLRSREYRARRCG</sequence>
<evidence type="ECO:0000256" key="3">
    <source>
        <dbReference type="ARBA" id="ARBA00012910"/>
    </source>
</evidence>
<proteinExistence type="inferred from homology"/>
<comment type="pathway">
    <text evidence="1">Metabolic intermediate metabolism; (S)-3-hydroxy-3-methylglutaryl-CoA degradation; acetoacetate from (S)-3-hydroxy-3-methylglutaryl-CoA: step 1/1.</text>
</comment>
<evidence type="ECO:0000259" key="7">
    <source>
        <dbReference type="PROSITE" id="PS50991"/>
    </source>
</evidence>
<dbReference type="AlphaFoldDB" id="A0A1H5IH44"/>
<dbReference type="EC" id="4.1.3.4" evidence="3"/>
<dbReference type="InterPro" id="IPR043594">
    <property type="entry name" value="HMGL"/>
</dbReference>
<evidence type="ECO:0000256" key="4">
    <source>
        <dbReference type="ARBA" id="ARBA00022723"/>
    </source>
</evidence>
<dbReference type="PROSITE" id="PS50991">
    <property type="entry name" value="PYR_CT"/>
    <property type="match status" value="1"/>
</dbReference>
<gene>
    <name evidence="8" type="ORF">SAMN05444171_7304</name>
</gene>
<evidence type="ECO:0000256" key="2">
    <source>
        <dbReference type="ARBA" id="ARBA00009405"/>
    </source>
</evidence>
<dbReference type="NCBIfam" id="NF004283">
    <property type="entry name" value="PRK05692.1"/>
    <property type="match status" value="1"/>
</dbReference>
<dbReference type="PANTHER" id="PTHR42738:SF7">
    <property type="entry name" value="HYDROXYMETHYLGLUTARYL-COA LYASE"/>
    <property type="match status" value="1"/>
</dbReference>
<keyword evidence="5 8" id="KW-0456">Lyase</keyword>
<comment type="similarity">
    <text evidence="2">Belongs to the HMG-CoA lyase family.</text>
</comment>
<dbReference type="InterPro" id="IPR013785">
    <property type="entry name" value="Aldolase_TIM"/>
</dbReference>
<name>A0A1H5IH44_9BRAD</name>
<dbReference type="SUPFAM" id="SSF51569">
    <property type="entry name" value="Aldolase"/>
    <property type="match status" value="1"/>
</dbReference>
<feature type="domain" description="Pyruvate carboxyltransferase" evidence="7">
    <location>
        <begin position="5"/>
        <end position="272"/>
    </location>
</feature>
<dbReference type="FunFam" id="3.20.20.70:FF:000201">
    <property type="entry name" value="Hydroxymethylglutaryl-CoA lyase"/>
    <property type="match status" value="1"/>
</dbReference>
<dbReference type="Pfam" id="PF00682">
    <property type="entry name" value="HMGL-like"/>
    <property type="match status" value="1"/>
</dbReference>
<dbReference type="GO" id="GO:0046951">
    <property type="term" value="P:ketone body biosynthetic process"/>
    <property type="evidence" value="ECO:0007669"/>
    <property type="project" value="TreeGrafter"/>
</dbReference>
<dbReference type="Gene3D" id="3.20.20.70">
    <property type="entry name" value="Aldolase class I"/>
    <property type="match status" value="1"/>
</dbReference>
<dbReference type="EMBL" id="FNTI01000001">
    <property type="protein sequence ID" value="SEE39529.1"/>
    <property type="molecule type" value="Genomic_DNA"/>
</dbReference>
<evidence type="ECO:0000256" key="1">
    <source>
        <dbReference type="ARBA" id="ARBA00005143"/>
    </source>
</evidence>
<dbReference type="GO" id="GO:0004419">
    <property type="term" value="F:hydroxymethylglutaryl-CoA lyase activity"/>
    <property type="evidence" value="ECO:0007669"/>
    <property type="project" value="UniProtKB-EC"/>
</dbReference>
<keyword evidence="4" id="KW-0479">Metal-binding</keyword>
<dbReference type="GO" id="GO:0046872">
    <property type="term" value="F:metal ion binding"/>
    <property type="evidence" value="ECO:0007669"/>
    <property type="project" value="UniProtKB-KW"/>
</dbReference>
<evidence type="ECO:0000256" key="6">
    <source>
        <dbReference type="SAM" id="MobiDB-lite"/>
    </source>
</evidence>